<evidence type="ECO:0000256" key="1">
    <source>
        <dbReference type="SAM" id="MobiDB-lite"/>
    </source>
</evidence>
<feature type="region of interest" description="Disordered" evidence="1">
    <location>
        <begin position="45"/>
        <end position="78"/>
    </location>
</feature>
<keyword evidence="2" id="KW-0732">Signal</keyword>
<dbReference type="OrthoDB" id="3565040at2759"/>
<organism evidence="3 4">
    <name type="scientific">Botryotinia convoluta</name>
    <dbReference type="NCBI Taxonomy" id="54673"/>
    <lineage>
        <taxon>Eukaryota</taxon>
        <taxon>Fungi</taxon>
        <taxon>Dikarya</taxon>
        <taxon>Ascomycota</taxon>
        <taxon>Pezizomycotina</taxon>
        <taxon>Leotiomycetes</taxon>
        <taxon>Helotiales</taxon>
        <taxon>Sclerotiniaceae</taxon>
        <taxon>Botryotinia</taxon>
    </lineage>
</organism>
<keyword evidence="4" id="KW-1185">Reference proteome</keyword>
<reference evidence="3 4" key="1">
    <citation type="submission" date="2017-12" db="EMBL/GenBank/DDBJ databases">
        <title>Comparative genomics of Botrytis spp.</title>
        <authorList>
            <person name="Valero-Jimenez C.A."/>
            <person name="Tapia P."/>
            <person name="Veloso J."/>
            <person name="Silva-Moreno E."/>
            <person name="Staats M."/>
            <person name="Valdes J.H."/>
            <person name="Van Kan J.A.L."/>
        </authorList>
    </citation>
    <scope>NUCLEOTIDE SEQUENCE [LARGE SCALE GENOMIC DNA]</scope>
    <source>
        <strain evidence="3 4">MUCL11595</strain>
    </source>
</reference>
<feature type="signal peptide" evidence="2">
    <location>
        <begin position="1"/>
        <end position="19"/>
    </location>
</feature>
<protein>
    <submittedName>
        <fullName evidence="3">Uncharacterized protein</fullName>
    </submittedName>
</protein>
<dbReference type="AlphaFoldDB" id="A0A4Z1J7K1"/>
<evidence type="ECO:0000313" key="4">
    <source>
        <dbReference type="Proteomes" id="UP000297527"/>
    </source>
</evidence>
<proteinExistence type="predicted"/>
<comment type="caution">
    <text evidence="3">The sequence shown here is derived from an EMBL/GenBank/DDBJ whole genome shotgun (WGS) entry which is preliminary data.</text>
</comment>
<gene>
    <name evidence="3" type="ORF">BCON_0004g00900</name>
</gene>
<dbReference type="EMBL" id="PQXN01000004">
    <property type="protein sequence ID" value="TGO65093.1"/>
    <property type="molecule type" value="Genomic_DNA"/>
</dbReference>
<sequence length="172" mass="16536">MQFNILALTVAAMASVAVATETVTVYACPSSTGLSGSAATAGSSAGESSGITSGSTGSSSGESSGLTSGSNPSGVAAASGVAAPTASSGVVSSPSGTSSPIAYATGAAGHIQVSAFGMVVAGAVALVRFPFTIPHLYLETNSSTSSSKFLNRASKGVRIINDGVFNSFDNLA</sequence>
<feature type="chain" id="PRO_5021323584" evidence="2">
    <location>
        <begin position="20"/>
        <end position="172"/>
    </location>
</feature>
<evidence type="ECO:0000256" key="2">
    <source>
        <dbReference type="SAM" id="SignalP"/>
    </source>
</evidence>
<evidence type="ECO:0000313" key="3">
    <source>
        <dbReference type="EMBL" id="TGO65093.1"/>
    </source>
</evidence>
<dbReference type="Proteomes" id="UP000297527">
    <property type="component" value="Unassembled WGS sequence"/>
</dbReference>
<name>A0A4Z1J7K1_9HELO</name>
<accession>A0A4Z1J7K1</accession>